<dbReference type="Proteomes" id="UP000265864">
    <property type="component" value="Chromosome"/>
</dbReference>
<name>A0A8E4BM44_9GAMM</name>
<dbReference type="InterPro" id="IPR051544">
    <property type="entry name" value="TPS_OM_transporter"/>
</dbReference>
<feature type="domain" description="ShlB POTRA" evidence="6">
    <location>
        <begin position="176"/>
        <end position="217"/>
    </location>
</feature>
<dbReference type="PANTHER" id="PTHR34597:SF3">
    <property type="entry name" value="OUTER MEMBRANE TRANSPORTER CDIB"/>
    <property type="match status" value="1"/>
</dbReference>
<protein>
    <submittedName>
        <fullName evidence="7">ShlB/FhaC/HecB family hemolysin secretion/activation protein</fullName>
    </submittedName>
</protein>
<dbReference type="Gene3D" id="3.10.20.310">
    <property type="entry name" value="membrane protein fhac"/>
    <property type="match status" value="1"/>
</dbReference>
<gene>
    <name evidence="7" type="ORF">DXZ79_19900</name>
</gene>
<evidence type="ECO:0000259" key="5">
    <source>
        <dbReference type="Pfam" id="PF08479"/>
    </source>
</evidence>
<evidence type="ECO:0000256" key="1">
    <source>
        <dbReference type="ARBA" id="ARBA00022452"/>
    </source>
</evidence>
<evidence type="ECO:0000256" key="3">
    <source>
        <dbReference type="ARBA" id="ARBA00023237"/>
    </source>
</evidence>
<dbReference type="Pfam" id="PF08479">
    <property type="entry name" value="POTRA_2"/>
    <property type="match status" value="1"/>
</dbReference>
<feature type="domain" description="Polypeptide-transport-associated ShlB-type" evidence="5">
    <location>
        <begin position="89"/>
        <end position="164"/>
    </location>
</feature>
<evidence type="ECO:0000313" key="7">
    <source>
        <dbReference type="EMBL" id="AYD45741.1"/>
    </source>
</evidence>
<dbReference type="InterPro" id="IPR027282">
    <property type="entry name" value="TPS"/>
</dbReference>
<evidence type="ECO:0000259" key="4">
    <source>
        <dbReference type="Pfam" id="PF03865"/>
    </source>
</evidence>
<dbReference type="GeneID" id="82552990"/>
<evidence type="ECO:0000259" key="6">
    <source>
        <dbReference type="Pfam" id="PF17287"/>
    </source>
</evidence>
<keyword evidence="1" id="KW-1134">Transmembrane beta strand</keyword>
<evidence type="ECO:0000256" key="2">
    <source>
        <dbReference type="ARBA" id="ARBA00022692"/>
    </source>
</evidence>
<feature type="domain" description="Haemolysin activator HlyB C-terminal" evidence="4">
    <location>
        <begin position="226"/>
        <end position="534"/>
    </location>
</feature>
<dbReference type="PIRSF" id="PIRSF029745">
    <property type="entry name" value="FhaC"/>
    <property type="match status" value="1"/>
</dbReference>
<sequence>MKFKIITRDVLKYYNISRAMTVLFYFLVFMFVLPLAAYADTNPTQTAILEKQQINLKNNLIPPLKHALMDSKPITPAETDSSDDSSCLVINQVKLINIDAFPNAGRLMQWAKQAQGHCLDEKGLSSLRKTLQWQLVTDGYITSHVTFTEDSYVEGTLFLTLIPGNLSGIDHHEDSHDYAQLNTVFPGRLGEMVNLQNLEQGLENLQRLPSVSATMDVVLNREDLTSQIMVKRQQSRFWRVDTFLDNAGHYAVGRYRAGATLFLDNPLSLSDLAYFSAGRDLDNHHDKGNSNLTLHYSVPVGYWLLSMTGSRGDYYQSLLMGDTAFKYHSRWRSLDIQIQRLLMRGYNYKTVGYTGALIRKSNRFFADSEVEIQRSDTVDWQLGLQHRYYTRWATMSGEVSYQQGTQWFGARPSPDKESFSASRLINLTASLDIPFILGEQRFHYQPTFSQQYTRSNLAIQDNFSIGGRSSVRGFATGRALAGPQGWFLKNDIAWVNQRLASQLYVGVDYGEVSKKGGQFLLGNRLVGGVLGIRGSYHQFGYDFNIGLPLDKPRELNTDPLAFGFVVNWKY</sequence>
<keyword evidence="1" id="KW-0472">Membrane</keyword>
<keyword evidence="3" id="KW-0998">Cell outer membrane</keyword>
<dbReference type="GO" id="GO:0008320">
    <property type="term" value="F:protein transmembrane transporter activity"/>
    <property type="evidence" value="ECO:0007669"/>
    <property type="project" value="TreeGrafter"/>
</dbReference>
<dbReference type="GO" id="GO:0098046">
    <property type="term" value="C:type V protein secretion system complex"/>
    <property type="evidence" value="ECO:0007669"/>
    <property type="project" value="TreeGrafter"/>
</dbReference>
<evidence type="ECO:0000313" key="8">
    <source>
        <dbReference type="Proteomes" id="UP000265864"/>
    </source>
</evidence>
<dbReference type="Pfam" id="PF03865">
    <property type="entry name" value="ShlB"/>
    <property type="match status" value="1"/>
</dbReference>
<proteinExistence type="predicted"/>
<dbReference type="Gene3D" id="2.40.160.50">
    <property type="entry name" value="membrane protein fhac: a member of the omp85/tpsb transporter family"/>
    <property type="match status" value="1"/>
</dbReference>
<dbReference type="InterPro" id="IPR013686">
    <property type="entry name" value="Polypept-transport_assoc_ShlB"/>
</dbReference>
<reference evidence="7 8" key="1">
    <citation type="submission" date="2018-09" db="EMBL/GenBank/DDBJ databases">
        <title>Yersinia kristensenii subsp. rochesterensis subsp. nov., Isolated from Human Feces.</title>
        <authorList>
            <person name="Cunningham S.A."/>
            <person name="Jeraldo P."/>
            <person name="Patel R."/>
        </authorList>
    </citation>
    <scope>NUCLEOTIDE SEQUENCE [LARGE SCALE GENOMIC DNA]</scope>
    <source>
        <strain evidence="7 8">ATCC BAA-2637</strain>
    </source>
</reference>
<dbReference type="GO" id="GO:0046819">
    <property type="term" value="P:protein secretion by the type V secretion system"/>
    <property type="evidence" value="ECO:0007669"/>
    <property type="project" value="TreeGrafter"/>
</dbReference>
<dbReference type="EMBL" id="CP032482">
    <property type="protein sequence ID" value="AYD45741.1"/>
    <property type="molecule type" value="Genomic_DNA"/>
</dbReference>
<organism evidence="7 8">
    <name type="scientific">Yersinia rochesterensis</name>
    <dbReference type="NCBI Taxonomy" id="1604335"/>
    <lineage>
        <taxon>Bacteria</taxon>
        <taxon>Pseudomonadati</taxon>
        <taxon>Pseudomonadota</taxon>
        <taxon>Gammaproteobacteria</taxon>
        <taxon>Enterobacterales</taxon>
        <taxon>Yersiniaceae</taxon>
        <taxon>Yersinia</taxon>
    </lineage>
</organism>
<dbReference type="InterPro" id="IPR035251">
    <property type="entry name" value="ShlB_POTRA"/>
</dbReference>
<dbReference type="InterPro" id="IPR005565">
    <property type="entry name" value="Hemolysn_activator_HlyB_C"/>
</dbReference>
<accession>A0A8E4BM44</accession>
<dbReference type="PANTHER" id="PTHR34597">
    <property type="entry name" value="SLR1661 PROTEIN"/>
    <property type="match status" value="1"/>
</dbReference>
<keyword evidence="2" id="KW-0812">Transmembrane</keyword>
<dbReference type="Pfam" id="PF17287">
    <property type="entry name" value="POTRA_3"/>
    <property type="match status" value="1"/>
</dbReference>
<dbReference type="AlphaFoldDB" id="A0A8E4BM44"/>
<dbReference type="RefSeq" id="WP_120011566.1">
    <property type="nucleotide sequence ID" value="NZ_CP032482.1"/>
</dbReference>